<proteinExistence type="predicted"/>
<organism evidence="2 3">
    <name type="scientific">Virgibacillus xinjiangensis</name>
    <dbReference type="NCBI Taxonomy" id="393090"/>
    <lineage>
        <taxon>Bacteria</taxon>
        <taxon>Bacillati</taxon>
        <taxon>Bacillota</taxon>
        <taxon>Bacilli</taxon>
        <taxon>Bacillales</taxon>
        <taxon>Bacillaceae</taxon>
        <taxon>Virgibacillus</taxon>
    </lineage>
</organism>
<dbReference type="EMBL" id="JBHRSA010000024">
    <property type="protein sequence ID" value="MFC3039753.1"/>
    <property type="molecule type" value="Genomic_DNA"/>
</dbReference>
<sequence length="47" mass="5093">MKKIIASLALGGILAAGFLFATDNQPTDVAMEMEPTIFSVEKPKSFY</sequence>
<name>A0ABV7CUD2_9BACI</name>
<feature type="signal peptide" evidence="1">
    <location>
        <begin position="1"/>
        <end position="21"/>
    </location>
</feature>
<evidence type="ECO:0000313" key="3">
    <source>
        <dbReference type="Proteomes" id="UP001595279"/>
    </source>
</evidence>
<comment type="caution">
    <text evidence="2">The sequence shown here is derived from an EMBL/GenBank/DDBJ whole genome shotgun (WGS) entry which is preliminary data.</text>
</comment>
<keyword evidence="3" id="KW-1185">Reference proteome</keyword>
<feature type="chain" id="PRO_5046358924" evidence="1">
    <location>
        <begin position="22"/>
        <end position="47"/>
    </location>
</feature>
<evidence type="ECO:0000256" key="1">
    <source>
        <dbReference type="SAM" id="SignalP"/>
    </source>
</evidence>
<dbReference type="Proteomes" id="UP001595279">
    <property type="component" value="Unassembled WGS sequence"/>
</dbReference>
<gene>
    <name evidence="2" type="ORF">ACFOGI_05775</name>
</gene>
<protein>
    <submittedName>
        <fullName evidence="2">Uncharacterized protein</fullName>
    </submittedName>
</protein>
<reference evidence="3" key="1">
    <citation type="journal article" date="2019" name="Int. J. Syst. Evol. Microbiol.">
        <title>The Global Catalogue of Microorganisms (GCM) 10K type strain sequencing project: providing services to taxonomists for standard genome sequencing and annotation.</title>
        <authorList>
            <consortium name="The Broad Institute Genomics Platform"/>
            <consortium name="The Broad Institute Genome Sequencing Center for Infectious Disease"/>
            <person name="Wu L."/>
            <person name="Ma J."/>
        </authorList>
    </citation>
    <scope>NUCLEOTIDE SEQUENCE [LARGE SCALE GENOMIC DNA]</scope>
    <source>
        <strain evidence="3">KCTC 13128</strain>
    </source>
</reference>
<dbReference type="RefSeq" id="WP_390269808.1">
    <property type="nucleotide sequence ID" value="NZ_JBHRSA010000024.1"/>
</dbReference>
<accession>A0ABV7CUD2</accession>
<keyword evidence="1" id="KW-0732">Signal</keyword>
<evidence type="ECO:0000313" key="2">
    <source>
        <dbReference type="EMBL" id="MFC3039753.1"/>
    </source>
</evidence>